<keyword evidence="1" id="KW-0560">Oxidoreductase</keyword>
<feature type="domain" description="Alcohol dehydrogenase iron-type/glycerol dehydrogenase GldA" evidence="2">
    <location>
        <begin position="8"/>
        <end position="158"/>
    </location>
</feature>
<gene>
    <name evidence="4" type="ORF">PBV87_16350</name>
</gene>
<feature type="domain" description="Fe-containing alcohol dehydrogenase-like C-terminal" evidence="3">
    <location>
        <begin position="170"/>
        <end position="374"/>
    </location>
</feature>
<dbReference type="PANTHER" id="PTHR11496">
    <property type="entry name" value="ALCOHOL DEHYDROGENASE"/>
    <property type="match status" value="1"/>
</dbReference>
<dbReference type="GO" id="GO:0046872">
    <property type="term" value="F:metal ion binding"/>
    <property type="evidence" value="ECO:0007669"/>
    <property type="project" value="InterPro"/>
</dbReference>
<dbReference type="GO" id="GO:0004022">
    <property type="term" value="F:alcohol dehydrogenase (NAD+) activity"/>
    <property type="evidence" value="ECO:0007669"/>
    <property type="project" value="UniProtKB-ARBA"/>
</dbReference>
<evidence type="ECO:0000259" key="2">
    <source>
        <dbReference type="Pfam" id="PF00465"/>
    </source>
</evidence>
<comment type="caution">
    <text evidence="4">The sequence shown here is derived from an EMBL/GenBank/DDBJ whole genome shotgun (WGS) entry which is preliminary data.</text>
</comment>
<dbReference type="InterPro" id="IPR018211">
    <property type="entry name" value="ADH_Fe_CS"/>
</dbReference>
<reference evidence="4" key="1">
    <citation type="journal article" date="2023" name="Int. J. Syst. Evol. Microbiol.">
        <title>&lt;i&gt;Holtiella tumoricola&lt;/i&gt; gen. nov. sp. nov., isolated from a human clinical sample.</title>
        <authorList>
            <person name="Allen-Vercoe E."/>
            <person name="Daigneault M.C."/>
            <person name="Vancuren S.J."/>
            <person name="Cochrane K."/>
            <person name="O'Neal L.L."/>
            <person name="Sankaranarayanan K."/>
            <person name="Lawson P.A."/>
        </authorList>
    </citation>
    <scope>NUCLEOTIDE SEQUENCE</scope>
    <source>
        <strain evidence="4">CC70A</strain>
    </source>
</reference>
<proteinExistence type="predicted"/>
<dbReference type="Pfam" id="PF25137">
    <property type="entry name" value="ADH_Fe_C"/>
    <property type="match status" value="1"/>
</dbReference>
<dbReference type="InterPro" id="IPR039697">
    <property type="entry name" value="Alcohol_dehydrogenase_Fe"/>
</dbReference>
<name>A0AA42DQL7_9FIRM</name>
<dbReference type="InterPro" id="IPR001670">
    <property type="entry name" value="ADH_Fe/GldA"/>
</dbReference>
<protein>
    <submittedName>
        <fullName evidence="4">Iron-containing alcohol dehydrogenase</fullName>
    </submittedName>
</protein>
<evidence type="ECO:0000259" key="3">
    <source>
        <dbReference type="Pfam" id="PF25137"/>
    </source>
</evidence>
<dbReference type="FunFam" id="3.40.50.1970:FF:000003">
    <property type="entry name" value="Alcohol dehydrogenase, iron-containing"/>
    <property type="match status" value="1"/>
</dbReference>
<dbReference type="CDD" id="cd08180">
    <property type="entry name" value="PDD"/>
    <property type="match status" value="1"/>
</dbReference>
<dbReference type="FunFam" id="1.20.1090.10:FF:000001">
    <property type="entry name" value="Aldehyde-alcohol dehydrogenase"/>
    <property type="match status" value="1"/>
</dbReference>
<dbReference type="PROSITE" id="PS00913">
    <property type="entry name" value="ADH_IRON_1"/>
    <property type="match status" value="1"/>
</dbReference>
<dbReference type="RefSeq" id="WP_053984060.1">
    <property type="nucleotide sequence ID" value="NZ_JAQIFT010000059.1"/>
</dbReference>
<dbReference type="Gene3D" id="3.40.50.1970">
    <property type="match status" value="1"/>
</dbReference>
<evidence type="ECO:0000256" key="1">
    <source>
        <dbReference type="ARBA" id="ARBA00023002"/>
    </source>
</evidence>
<dbReference type="Proteomes" id="UP001169242">
    <property type="component" value="Unassembled WGS sequence"/>
</dbReference>
<accession>A0AA42DQL7</accession>
<evidence type="ECO:0000313" key="5">
    <source>
        <dbReference type="Proteomes" id="UP001169242"/>
    </source>
</evidence>
<dbReference type="AlphaFoldDB" id="A0AA42DQL7"/>
<dbReference type="EMBL" id="JAQIFT010000059">
    <property type="protein sequence ID" value="MDA3733048.1"/>
    <property type="molecule type" value="Genomic_DNA"/>
</dbReference>
<keyword evidence="5" id="KW-1185">Reference proteome</keyword>
<dbReference type="InterPro" id="IPR056798">
    <property type="entry name" value="ADH_Fe_C"/>
</dbReference>
<organism evidence="4 5">
    <name type="scientific">Holtiella tumoricola</name>
    <dbReference type="NCBI Taxonomy" id="3018743"/>
    <lineage>
        <taxon>Bacteria</taxon>
        <taxon>Bacillati</taxon>
        <taxon>Bacillota</taxon>
        <taxon>Clostridia</taxon>
        <taxon>Lachnospirales</taxon>
        <taxon>Cellulosilyticaceae</taxon>
        <taxon>Holtiella</taxon>
    </lineage>
</organism>
<evidence type="ECO:0000313" key="4">
    <source>
        <dbReference type="EMBL" id="MDA3733048.1"/>
    </source>
</evidence>
<sequence length="377" mass="40985">METFEITTKIKFGKGALEYLESLKGKRVFIVTDPFMVKSGMINKITERLQDGNYEVFSEVVPDPPMELVTKGVEAVLGFKPNTMIALGGGSSIDAAKAIMDFSKKIGNLNDMRFIAIPTTSGTGSEVTSFAVITDQQKGVKYPLVSDSLLPDVAILEPELVKSVPAAIVADTGMDVLTHAVEAYVSTKATDFSDALAEKAVELVFEYLRRSYESAEDMEAKEKMHNASCLAGIAFNLASLGINHAIAHNIGGKLHIPHGRTNALLLPYVIEFNAHIDGFNPKEYTVAAKKYANLAKLIGIQGVNTRALVKNFVAEIIKLQKLMKMPMSLKECNVTTESIQEFKQDIAKGALEDACILTNPRVATTGDVLEIIHQITS</sequence>
<dbReference type="PANTHER" id="PTHR11496:SF83">
    <property type="entry name" value="HYDROXYACID-OXOACID TRANSHYDROGENASE, MITOCHONDRIAL"/>
    <property type="match status" value="1"/>
</dbReference>
<dbReference type="Pfam" id="PF00465">
    <property type="entry name" value="Fe-ADH"/>
    <property type="match status" value="1"/>
</dbReference>
<dbReference type="SUPFAM" id="SSF56796">
    <property type="entry name" value="Dehydroquinate synthase-like"/>
    <property type="match status" value="1"/>
</dbReference>
<dbReference type="Gene3D" id="1.20.1090.10">
    <property type="entry name" value="Dehydroquinate synthase-like - alpha domain"/>
    <property type="match status" value="1"/>
</dbReference>